<organism evidence="2 3">
    <name type="scientific">Legionella steelei</name>
    <dbReference type="NCBI Taxonomy" id="947033"/>
    <lineage>
        <taxon>Bacteria</taxon>
        <taxon>Pseudomonadati</taxon>
        <taxon>Pseudomonadota</taxon>
        <taxon>Gammaproteobacteria</taxon>
        <taxon>Legionellales</taxon>
        <taxon>Legionellaceae</taxon>
        <taxon>Legionella</taxon>
    </lineage>
</organism>
<accession>A0A0W0ZI37</accession>
<dbReference type="InterPro" id="IPR004134">
    <property type="entry name" value="Peptidase_C1B"/>
</dbReference>
<reference evidence="2 3" key="1">
    <citation type="submission" date="2015-11" db="EMBL/GenBank/DDBJ databases">
        <title>Genomic analysis of 38 Legionella species identifies large and diverse effector repertoires.</title>
        <authorList>
            <person name="Burstein D."/>
            <person name="Amaro F."/>
            <person name="Zusman T."/>
            <person name="Lifshitz Z."/>
            <person name="Cohen O."/>
            <person name="Gilbert J.A."/>
            <person name="Pupko T."/>
            <person name="Shuman H.A."/>
            <person name="Segal G."/>
        </authorList>
    </citation>
    <scope>NUCLEOTIDE SEQUENCE [LARGE SCALE GENOMIC DNA]</scope>
    <source>
        <strain evidence="2 3">IMVS3376</strain>
    </source>
</reference>
<dbReference type="RefSeq" id="WP_058511009.1">
    <property type="nucleotide sequence ID" value="NZ_LNYY01000019.1"/>
</dbReference>
<dbReference type="Gene3D" id="3.90.70.10">
    <property type="entry name" value="Cysteine proteinases"/>
    <property type="match status" value="1"/>
</dbReference>
<proteinExistence type="predicted"/>
<dbReference type="GO" id="GO:0070005">
    <property type="term" value="F:cysteine-type aminopeptidase activity"/>
    <property type="evidence" value="ECO:0007669"/>
    <property type="project" value="InterPro"/>
</dbReference>
<dbReference type="STRING" id="947033.Lste_2210"/>
<dbReference type="InterPro" id="IPR038765">
    <property type="entry name" value="Papain-like_cys_pep_sf"/>
</dbReference>
<feature type="chain" id="PRO_5006918714" evidence="1">
    <location>
        <begin position="27"/>
        <end position="359"/>
    </location>
</feature>
<dbReference type="AlphaFoldDB" id="A0A0W0ZI37"/>
<evidence type="ECO:0000313" key="3">
    <source>
        <dbReference type="Proteomes" id="UP000054926"/>
    </source>
</evidence>
<protein>
    <submittedName>
        <fullName evidence="2">Cysteine protease</fullName>
    </submittedName>
</protein>
<dbReference type="Proteomes" id="UP000054926">
    <property type="component" value="Unassembled WGS sequence"/>
</dbReference>
<keyword evidence="2" id="KW-0645">Protease</keyword>
<dbReference type="SUPFAM" id="SSF54001">
    <property type="entry name" value="Cysteine proteinases"/>
    <property type="match status" value="1"/>
</dbReference>
<dbReference type="GO" id="GO:0006508">
    <property type="term" value="P:proteolysis"/>
    <property type="evidence" value="ECO:0007669"/>
    <property type="project" value="UniProtKB-KW"/>
</dbReference>
<keyword evidence="2" id="KW-0378">Hydrolase</keyword>
<evidence type="ECO:0000256" key="1">
    <source>
        <dbReference type="SAM" id="SignalP"/>
    </source>
</evidence>
<evidence type="ECO:0000313" key="2">
    <source>
        <dbReference type="EMBL" id="KTD69052.1"/>
    </source>
</evidence>
<dbReference type="PATRIC" id="fig|947033.5.peg.2342"/>
<sequence length="359" mass="39898">MKLKKIVAPLLHLFVFTLLIGNGASAKDVAVIGSIPHFIGQPDSSFSLMQSDANNKNDTKIIQLLHVTLSDEAKELLASRAKETKNPIHQFPYAIVTSEKAEQVQLDMNNVPVLDQGIHGTCITFAITGALDAAIGKGDYISQLCHLQLGSYLEKHGYGQSGWDGNYAISVINQIEQYGVVNTEKQRSIGCGGFNQYPTYSKHDPNSFIDPEQYYPMSEKVFGKLVNWSNIYWRISSSWTLDEVKTALNTGDRVVFTVLLPRIDLGVVGAVGNYQTSKDTWVMTNDILYSVQNADAAHAMIITGYNDNAVAVDNLGNKHKGLLTLRNSWGSKMGDKGNFYMSYDYFKLLTYDARRFSRN</sequence>
<keyword evidence="3" id="KW-1185">Reference proteome</keyword>
<gene>
    <name evidence="2" type="ORF">Lste_2210</name>
</gene>
<comment type="caution">
    <text evidence="2">The sequence shown here is derived from an EMBL/GenBank/DDBJ whole genome shotgun (WGS) entry which is preliminary data.</text>
</comment>
<dbReference type="EMBL" id="LNYY01000019">
    <property type="protein sequence ID" value="KTD69052.1"/>
    <property type="molecule type" value="Genomic_DNA"/>
</dbReference>
<dbReference type="OrthoDB" id="3648721at2"/>
<dbReference type="Pfam" id="PF03051">
    <property type="entry name" value="Peptidase_C1_2"/>
    <property type="match status" value="1"/>
</dbReference>
<dbReference type="CDD" id="cd02619">
    <property type="entry name" value="Peptidase_C1"/>
    <property type="match status" value="1"/>
</dbReference>
<name>A0A0W0ZI37_9GAMM</name>
<feature type="signal peptide" evidence="1">
    <location>
        <begin position="1"/>
        <end position="26"/>
    </location>
</feature>
<keyword evidence="1" id="KW-0732">Signal</keyword>